<dbReference type="EMBL" id="KZ107848">
    <property type="protein sequence ID" value="OSS47639.1"/>
    <property type="molecule type" value="Genomic_DNA"/>
</dbReference>
<accession>A0A1Y2LVP0</accession>
<keyword evidence="2" id="KW-1185">Reference proteome</keyword>
<proteinExistence type="predicted"/>
<dbReference type="AlphaFoldDB" id="A0A1Y2LVP0"/>
<sequence length="118" mass="13374">MALPVWKKQDTKMNVQQISHFSRPHGNTLVRVLVGCGWPNAFNIRSESLFVVFGRYRSICLPIVFLRAFITAVTPHVLPQSLDVVVGTWPDPHKDTSIPFVRGPTLRPRGLNYRGFFG</sequence>
<evidence type="ECO:0000313" key="1">
    <source>
        <dbReference type="EMBL" id="OSS47639.1"/>
    </source>
</evidence>
<dbReference type="InParanoid" id="A0A1Y2LVP0"/>
<organism evidence="1 2">
    <name type="scientific">Epicoccum nigrum</name>
    <name type="common">Soil fungus</name>
    <name type="synonym">Epicoccum purpurascens</name>
    <dbReference type="NCBI Taxonomy" id="105696"/>
    <lineage>
        <taxon>Eukaryota</taxon>
        <taxon>Fungi</taxon>
        <taxon>Dikarya</taxon>
        <taxon>Ascomycota</taxon>
        <taxon>Pezizomycotina</taxon>
        <taxon>Dothideomycetes</taxon>
        <taxon>Pleosporomycetidae</taxon>
        <taxon>Pleosporales</taxon>
        <taxon>Pleosporineae</taxon>
        <taxon>Didymellaceae</taxon>
        <taxon>Epicoccum</taxon>
    </lineage>
</organism>
<protein>
    <submittedName>
        <fullName evidence="1">Uncharacterized protein</fullName>
    </submittedName>
</protein>
<dbReference type="Proteomes" id="UP000193240">
    <property type="component" value="Unassembled WGS sequence"/>
</dbReference>
<reference evidence="1 2" key="1">
    <citation type="journal article" date="2017" name="Genome Announc.">
        <title>Genome sequence of the saprophytic ascomycete Epicoccum nigrum ICMP 19927 strain isolated from New Zealand.</title>
        <authorList>
            <person name="Fokin M."/>
            <person name="Fleetwood D."/>
            <person name="Weir B.S."/>
            <person name="Villas-Boas S.G."/>
        </authorList>
    </citation>
    <scope>NUCLEOTIDE SEQUENCE [LARGE SCALE GENOMIC DNA]</scope>
    <source>
        <strain evidence="1 2">ICMP 19927</strain>
    </source>
</reference>
<gene>
    <name evidence="1" type="ORF">B5807_07203</name>
</gene>
<evidence type="ECO:0000313" key="2">
    <source>
        <dbReference type="Proteomes" id="UP000193240"/>
    </source>
</evidence>
<name>A0A1Y2LVP0_EPING</name>